<dbReference type="InParanoid" id="A0A078AJQ8"/>
<proteinExistence type="predicted"/>
<evidence type="ECO:0000313" key="3">
    <source>
        <dbReference type="Proteomes" id="UP000039865"/>
    </source>
</evidence>
<feature type="compositionally biased region" description="Acidic residues" evidence="1">
    <location>
        <begin position="148"/>
        <end position="157"/>
    </location>
</feature>
<dbReference type="EMBL" id="CCKQ01011074">
    <property type="protein sequence ID" value="CDW82615.1"/>
    <property type="molecule type" value="Genomic_DNA"/>
</dbReference>
<dbReference type="Proteomes" id="UP000039865">
    <property type="component" value="Unassembled WGS sequence"/>
</dbReference>
<protein>
    <submittedName>
        <fullName evidence="2">Uncharacterized protein</fullName>
    </submittedName>
</protein>
<dbReference type="AlphaFoldDB" id="A0A078AJQ8"/>
<evidence type="ECO:0000313" key="2">
    <source>
        <dbReference type="EMBL" id="CDW82615.1"/>
    </source>
</evidence>
<organism evidence="2 3">
    <name type="scientific">Stylonychia lemnae</name>
    <name type="common">Ciliate</name>
    <dbReference type="NCBI Taxonomy" id="5949"/>
    <lineage>
        <taxon>Eukaryota</taxon>
        <taxon>Sar</taxon>
        <taxon>Alveolata</taxon>
        <taxon>Ciliophora</taxon>
        <taxon>Intramacronucleata</taxon>
        <taxon>Spirotrichea</taxon>
        <taxon>Stichotrichia</taxon>
        <taxon>Sporadotrichida</taxon>
        <taxon>Oxytrichidae</taxon>
        <taxon>Stylonychinae</taxon>
        <taxon>Stylonychia</taxon>
    </lineage>
</organism>
<sequence>MRNHIYFKDGILQPPLDIPFDDHYVSTVSNNGDKIFKNAQKQNKDIYQEIRMLRTSAHTGAVGSNTKNKVLTEVQTHVQRQFQIDQIMRARHDGKSQKVYFGVSLDRNSGPSGPGAGESKHLLSQQQISHVIYKDKNNHKRRDSNTSSEEDEEDYSIIEDSKANTNRIKEDQLNQTSLFNPNHPLIKTQLLMTLHPMSGGSSKKFTNHDLSNHNIGIKRILKTISPSRMNGINLYEGSDRSPNDFTDAVLPADVQVIRYKQYGRKLSLIQQPSVFEHLTKLHNSKNPSPKNRQEIQNQMTQFRQRRKTQALINFQNLQRNEEDKSNVQPSVRDIVTGNNQNHLSNLKKITASQVRDSEIYKDLQQQKLIFLASRQVISSQLQKDLKQFEKNPHTKAIKNKFLRSFNEQISNQYHQSRNKSVLKAKTSEQSVANIKQSGQEFIQSYDYMRELDQDQFHYNRVLKDQSQEEIQRIDQVADMLIQEQKELQLNEFNLRRRSRLSYFDQVQLNQSMIPHQHSTSLSLKKNYSQASNLQSINESPGKQLYFNKEPSSLPEYRQIPSDSTNHSKSKQILSKLIQQTREVQFKPFNEMKSDNKLVSRNSNIDIAISNTYNSVNDIRNQTAKNIIKSPQLLDKMPNISHNKGDSNYLKKFDPSSNVQKRAKIYDQLKHKQLQKVASEGNFMVSNQEIINKIDRMRHIQPEINKKKSMAEMKRAVKIIKATIEDRESDEELQKYKEAKMQIKRDLMFSHINQKQGQGQK</sequence>
<evidence type="ECO:0000256" key="1">
    <source>
        <dbReference type="SAM" id="MobiDB-lite"/>
    </source>
</evidence>
<keyword evidence="3" id="KW-1185">Reference proteome</keyword>
<gene>
    <name evidence="2" type="primary">Contig19728.g20926</name>
    <name evidence="2" type="ORF">STYLEM_11648</name>
</gene>
<feature type="region of interest" description="Disordered" evidence="1">
    <location>
        <begin position="132"/>
        <end position="162"/>
    </location>
</feature>
<accession>A0A078AJQ8</accession>
<reference evidence="2 3" key="1">
    <citation type="submission" date="2014-06" db="EMBL/GenBank/DDBJ databases">
        <authorList>
            <person name="Swart Estienne"/>
        </authorList>
    </citation>
    <scope>NUCLEOTIDE SEQUENCE [LARGE SCALE GENOMIC DNA]</scope>
    <source>
        <strain evidence="2 3">130c</strain>
    </source>
</reference>
<name>A0A078AJQ8_STYLE</name>